<evidence type="ECO:0000313" key="2">
    <source>
        <dbReference type="Proteomes" id="UP000469724"/>
    </source>
</evidence>
<name>A0A7K3NLJ7_9BACT</name>
<accession>A0A7K3NLJ7</accession>
<comment type="caution">
    <text evidence="1">The sequence shown here is derived from an EMBL/GenBank/DDBJ whole genome shotgun (WGS) entry which is preliminary data.</text>
</comment>
<dbReference type="RefSeq" id="WP_163301708.1">
    <property type="nucleotide sequence ID" value="NZ_JAAGRQ010000024.1"/>
</dbReference>
<protein>
    <submittedName>
        <fullName evidence="1">Uncharacterized protein</fullName>
    </submittedName>
</protein>
<organism evidence="1 2">
    <name type="scientific">Desulfolutivibrio sulfodismutans</name>
    <dbReference type="NCBI Taxonomy" id="63561"/>
    <lineage>
        <taxon>Bacteria</taxon>
        <taxon>Pseudomonadati</taxon>
        <taxon>Thermodesulfobacteriota</taxon>
        <taxon>Desulfovibrionia</taxon>
        <taxon>Desulfovibrionales</taxon>
        <taxon>Desulfovibrionaceae</taxon>
        <taxon>Desulfolutivibrio</taxon>
    </lineage>
</organism>
<gene>
    <name evidence="1" type="ORF">G3N56_07850</name>
</gene>
<dbReference type="AlphaFoldDB" id="A0A7K3NLJ7"/>
<keyword evidence="2" id="KW-1185">Reference proteome</keyword>
<dbReference type="Proteomes" id="UP000469724">
    <property type="component" value="Unassembled WGS sequence"/>
</dbReference>
<dbReference type="EMBL" id="JAAGRQ010000024">
    <property type="protein sequence ID" value="NDY56655.1"/>
    <property type="molecule type" value="Genomic_DNA"/>
</dbReference>
<proteinExistence type="predicted"/>
<evidence type="ECO:0000313" key="1">
    <source>
        <dbReference type="EMBL" id="NDY56655.1"/>
    </source>
</evidence>
<reference evidence="1 2" key="1">
    <citation type="submission" date="2020-02" db="EMBL/GenBank/DDBJ databases">
        <title>Comparative genomics of sulfur disproportionating microorganisms.</title>
        <authorList>
            <person name="Ward L.M."/>
            <person name="Bertran E."/>
            <person name="Johnston D.T."/>
        </authorList>
    </citation>
    <scope>NUCLEOTIDE SEQUENCE [LARGE SCALE GENOMIC DNA]</scope>
    <source>
        <strain evidence="1 2">DSM 3696</strain>
    </source>
</reference>
<sequence>MSFLSFDGDMRSFPGLDIYLARGDQSLVDRATRSALASTGYEMSKSHGRQKRGKVPSTPYWEKGLLWYEAERLPKLNPHSLVLSLAMTRAANGLGGGWVHKYVGRGKKKKRLKHFERVGKKRRGTGGGDDTIPFRRVRNSLRYHVHEKDKMVQIGFLQGGSLNWNLSQLIARQADETNIAMSDAMRRFFFAAGFPRRKGGAVKRPARPWFSQTIERNRGEIMDHFRARFFGALERYATGAAKS</sequence>